<feature type="non-terminal residue" evidence="2">
    <location>
        <position position="1"/>
    </location>
</feature>
<feature type="compositionally biased region" description="Pro residues" evidence="1">
    <location>
        <begin position="8"/>
        <end position="18"/>
    </location>
</feature>
<evidence type="ECO:0000313" key="2">
    <source>
        <dbReference type="EMBL" id="GMS98599.1"/>
    </source>
</evidence>
<comment type="caution">
    <text evidence="2">The sequence shown here is derived from an EMBL/GenBank/DDBJ whole genome shotgun (WGS) entry which is preliminary data.</text>
</comment>
<protein>
    <submittedName>
        <fullName evidence="2">Uncharacterized protein</fullName>
    </submittedName>
</protein>
<feature type="compositionally biased region" description="Basic and acidic residues" evidence="1">
    <location>
        <begin position="40"/>
        <end position="57"/>
    </location>
</feature>
<gene>
    <name evidence="2" type="ORF">PENTCL1PPCAC_20774</name>
</gene>
<organism evidence="2 3">
    <name type="scientific">Pristionchus entomophagus</name>
    <dbReference type="NCBI Taxonomy" id="358040"/>
    <lineage>
        <taxon>Eukaryota</taxon>
        <taxon>Metazoa</taxon>
        <taxon>Ecdysozoa</taxon>
        <taxon>Nematoda</taxon>
        <taxon>Chromadorea</taxon>
        <taxon>Rhabditida</taxon>
        <taxon>Rhabditina</taxon>
        <taxon>Diplogasteromorpha</taxon>
        <taxon>Diplogasteroidea</taxon>
        <taxon>Neodiplogasteridae</taxon>
        <taxon>Pristionchus</taxon>
    </lineage>
</organism>
<dbReference type="Proteomes" id="UP001432027">
    <property type="component" value="Unassembled WGS sequence"/>
</dbReference>
<sequence>VSRDSATPGPPITSPPSSPERSERSGISSRAASQQEVVLEPERREDVYRMEECRQPREEEEEEDRPGPRPISGLSFRSDGVTPLGRSRGTFVARPHSSNSRRV</sequence>
<feature type="region of interest" description="Disordered" evidence="1">
    <location>
        <begin position="1"/>
        <end position="103"/>
    </location>
</feature>
<reference evidence="2" key="1">
    <citation type="submission" date="2023-10" db="EMBL/GenBank/DDBJ databases">
        <title>Genome assembly of Pristionchus species.</title>
        <authorList>
            <person name="Yoshida K."/>
            <person name="Sommer R.J."/>
        </authorList>
    </citation>
    <scope>NUCLEOTIDE SEQUENCE</scope>
    <source>
        <strain evidence="2">RS0144</strain>
    </source>
</reference>
<dbReference type="EMBL" id="BTSX01000005">
    <property type="protein sequence ID" value="GMS98599.1"/>
    <property type="molecule type" value="Genomic_DNA"/>
</dbReference>
<name>A0AAV5TWG4_9BILA</name>
<accession>A0AAV5TWG4</accession>
<evidence type="ECO:0000256" key="1">
    <source>
        <dbReference type="SAM" id="MobiDB-lite"/>
    </source>
</evidence>
<feature type="non-terminal residue" evidence="2">
    <location>
        <position position="103"/>
    </location>
</feature>
<dbReference type="AlphaFoldDB" id="A0AAV5TWG4"/>
<proteinExistence type="predicted"/>
<evidence type="ECO:0000313" key="3">
    <source>
        <dbReference type="Proteomes" id="UP001432027"/>
    </source>
</evidence>
<keyword evidence="3" id="KW-1185">Reference proteome</keyword>